<evidence type="ECO:0000256" key="7">
    <source>
        <dbReference type="ARBA" id="ARBA00023136"/>
    </source>
</evidence>
<dbReference type="Proteomes" id="UP000631114">
    <property type="component" value="Unassembled WGS sequence"/>
</dbReference>
<feature type="compositionally biased region" description="Polar residues" evidence="8">
    <location>
        <begin position="9"/>
        <end position="21"/>
    </location>
</feature>
<dbReference type="GO" id="GO:0006865">
    <property type="term" value="P:amino acid transport"/>
    <property type="evidence" value="ECO:0007669"/>
    <property type="project" value="UniProtKB-KW"/>
</dbReference>
<keyword evidence="11" id="KW-1185">Reference proteome</keyword>
<evidence type="ECO:0000256" key="5">
    <source>
        <dbReference type="ARBA" id="ARBA00022970"/>
    </source>
</evidence>
<protein>
    <submittedName>
        <fullName evidence="10">Uncharacterized protein</fullName>
    </submittedName>
</protein>
<evidence type="ECO:0000313" key="10">
    <source>
        <dbReference type="EMBL" id="KAF9591954.1"/>
    </source>
</evidence>
<evidence type="ECO:0000256" key="9">
    <source>
        <dbReference type="SAM" id="Phobius"/>
    </source>
</evidence>
<evidence type="ECO:0000256" key="8">
    <source>
        <dbReference type="SAM" id="MobiDB-lite"/>
    </source>
</evidence>
<keyword evidence="5" id="KW-0029">Amino-acid transport</keyword>
<dbReference type="PANTHER" id="PTHR33228:SF77">
    <property type="entry name" value="PROTEIN GLUTAMINE DUMPER 2"/>
    <property type="match status" value="1"/>
</dbReference>
<comment type="subcellular location">
    <subcellularLocation>
        <location evidence="1">Membrane</location>
        <topology evidence="1">Single-pass membrane protein</topology>
    </subcellularLocation>
</comment>
<keyword evidence="4 9" id="KW-0812">Transmembrane</keyword>
<evidence type="ECO:0000256" key="1">
    <source>
        <dbReference type="ARBA" id="ARBA00004167"/>
    </source>
</evidence>
<organism evidence="10 11">
    <name type="scientific">Coptis chinensis</name>
    <dbReference type="NCBI Taxonomy" id="261450"/>
    <lineage>
        <taxon>Eukaryota</taxon>
        <taxon>Viridiplantae</taxon>
        <taxon>Streptophyta</taxon>
        <taxon>Embryophyta</taxon>
        <taxon>Tracheophyta</taxon>
        <taxon>Spermatophyta</taxon>
        <taxon>Magnoliopsida</taxon>
        <taxon>Ranunculales</taxon>
        <taxon>Ranunculaceae</taxon>
        <taxon>Coptidoideae</taxon>
        <taxon>Coptis</taxon>
    </lineage>
</organism>
<evidence type="ECO:0000256" key="4">
    <source>
        <dbReference type="ARBA" id="ARBA00022692"/>
    </source>
</evidence>
<name>A0A835LHI2_9MAGN</name>
<comment type="caution">
    <text evidence="10">The sequence shown here is derived from an EMBL/GenBank/DDBJ whole genome shotgun (WGS) entry which is preliminary data.</text>
</comment>
<evidence type="ECO:0000256" key="2">
    <source>
        <dbReference type="ARBA" id="ARBA00009977"/>
    </source>
</evidence>
<dbReference type="GO" id="GO:0016020">
    <property type="term" value="C:membrane"/>
    <property type="evidence" value="ECO:0007669"/>
    <property type="project" value="UniProtKB-SubCell"/>
</dbReference>
<keyword evidence="7 9" id="KW-0472">Membrane</keyword>
<dbReference type="InterPro" id="IPR040359">
    <property type="entry name" value="GDU"/>
</dbReference>
<evidence type="ECO:0000313" key="11">
    <source>
        <dbReference type="Proteomes" id="UP000631114"/>
    </source>
</evidence>
<dbReference type="EMBL" id="JADFTS010000008">
    <property type="protein sequence ID" value="KAF9591954.1"/>
    <property type="molecule type" value="Genomic_DNA"/>
</dbReference>
<feature type="region of interest" description="Disordered" evidence="8">
    <location>
        <begin position="1"/>
        <end position="21"/>
    </location>
</feature>
<dbReference type="AlphaFoldDB" id="A0A835LHI2"/>
<reference evidence="10 11" key="1">
    <citation type="submission" date="2020-10" db="EMBL/GenBank/DDBJ databases">
        <title>The Coptis chinensis genome and diversification of protoberbering-type alkaloids.</title>
        <authorList>
            <person name="Wang B."/>
            <person name="Shu S."/>
            <person name="Song C."/>
            <person name="Liu Y."/>
        </authorList>
    </citation>
    <scope>NUCLEOTIDE SEQUENCE [LARGE SCALE GENOMIC DNA]</scope>
    <source>
        <strain evidence="10">HL-2020</strain>
        <tissue evidence="10">Leaf</tissue>
    </source>
</reference>
<feature type="transmembrane region" description="Helical" evidence="9">
    <location>
        <begin position="24"/>
        <end position="49"/>
    </location>
</feature>
<keyword evidence="6 9" id="KW-1133">Transmembrane helix</keyword>
<evidence type="ECO:0000256" key="6">
    <source>
        <dbReference type="ARBA" id="ARBA00022989"/>
    </source>
</evidence>
<dbReference type="GO" id="GO:0080143">
    <property type="term" value="P:regulation of amino acid export"/>
    <property type="evidence" value="ECO:0007669"/>
    <property type="project" value="InterPro"/>
</dbReference>
<evidence type="ECO:0000256" key="3">
    <source>
        <dbReference type="ARBA" id="ARBA00022448"/>
    </source>
</evidence>
<dbReference type="PANTHER" id="PTHR33228">
    <property type="entry name" value="PROTEIN GLUTAMINE DUMPER 4-RELATED"/>
    <property type="match status" value="1"/>
</dbReference>
<gene>
    <name evidence="10" type="ORF">IFM89_010401</name>
</gene>
<comment type="similarity">
    <text evidence="2">Belongs to the GLUTAMINE DUMPER 1 (TC 9.B.60) family.</text>
</comment>
<sequence>MDVDAPPSLQDNTTHGSWQGNSPIPYLCGGLAATLGLIAIALLILACAYGKYSSDENSDTELENLPKRALPPAEFEPMIVVIMAGNDKPTCLADQSPFLQFKTHDKKCENQK</sequence>
<dbReference type="OrthoDB" id="770444at2759"/>
<accession>A0A835LHI2</accession>
<proteinExistence type="inferred from homology"/>
<keyword evidence="3" id="KW-0813">Transport</keyword>